<sequence>MTTAPDAALWHKFDAAWYRDEYKEVLGADLLRSSDDNLQSWYHKEGAFSGHSPNPYFHEEWYRQNSSDAQQALSSGALRSGFEHYCAHGYRTESPHYLFSERYYRAQNPHLSDEALTAGGYANGYDHYLRAGDKEHLSGHIFFNPAVYYKNCGLSPDTQPLSPFRHFLLSNRNLPDQIMISEHFDPVWYSLINPTARTMVSFGFMPNLLYLFLNQFSPEAF</sequence>
<keyword evidence="2" id="KW-1185">Reference proteome</keyword>
<accession>A0ABT3QGF7</accession>
<dbReference type="EMBL" id="JAPIUZ010000005">
    <property type="protein sequence ID" value="MCX2564370.1"/>
    <property type="molecule type" value="Genomic_DNA"/>
</dbReference>
<proteinExistence type="predicted"/>
<reference evidence="1 2" key="1">
    <citation type="submission" date="2022-11" db="EMBL/GenBank/DDBJ databases">
        <title>Genome sequencing of Acetobacter type strain.</title>
        <authorList>
            <person name="Heo J."/>
            <person name="Lee D."/>
            <person name="Han B.-H."/>
            <person name="Hong S.-B."/>
            <person name="Kwon S.-W."/>
        </authorList>
    </citation>
    <scope>NUCLEOTIDE SEQUENCE [LARGE SCALE GENOMIC DNA]</scope>
    <source>
        <strain evidence="1 2">KACC 21253</strain>
    </source>
</reference>
<evidence type="ECO:0000313" key="1">
    <source>
        <dbReference type="EMBL" id="MCX2564370.1"/>
    </source>
</evidence>
<comment type="caution">
    <text evidence="1">The sequence shown here is derived from an EMBL/GenBank/DDBJ whole genome shotgun (WGS) entry which is preliminary data.</text>
</comment>
<organism evidence="1 2">
    <name type="scientific">Acetobacter thailandicus</name>
    <dbReference type="NCBI Taxonomy" id="1502842"/>
    <lineage>
        <taxon>Bacteria</taxon>
        <taxon>Pseudomonadati</taxon>
        <taxon>Pseudomonadota</taxon>
        <taxon>Alphaproteobacteria</taxon>
        <taxon>Acetobacterales</taxon>
        <taxon>Acetobacteraceae</taxon>
        <taxon>Acetobacter</taxon>
    </lineage>
</organism>
<protein>
    <submittedName>
        <fullName evidence="1">Glycosyl transferase</fullName>
    </submittedName>
</protein>
<dbReference type="RefSeq" id="WP_173559784.1">
    <property type="nucleotide sequence ID" value="NZ_JAERKX010000006.1"/>
</dbReference>
<keyword evidence="1" id="KW-0808">Transferase</keyword>
<dbReference type="GO" id="GO:0016740">
    <property type="term" value="F:transferase activity"/>
    <property type="evidence" value="ECO:0007669"/>
    <property type="project" value="UniProtKB-KW"/>
</dbReference>
<evidence type="ECO:0000313" key="2">
    <source>
        <dbReference type="Proteomes" id="UP001301152"/>
    </source>
</evidence>
<gene>
    <name evidence="1" type="ORF">OQ497_10410</name>
</gene>
<name>A0ABT3QGF7_9PROT</name>
<dbReference type="Proteomes" id="UP001301152">
    <property type="component" value="Unassembled WGS sequence"/>
</dbReference>